<accession>A0A061RRT2</accession>
<evidence type="ECO:0000313" key="3">
    <source>
        <dbReference type="EMBL" id="JAC74628.1"/>
    </source>
</evidence>
<dbReference type="InterPro" id="IPR011767">
    <property type="entry name" value="GLR_AS"/>
</dbReference>
<feature type="region of interest" description="Disordered" evidence="1">
    <location>
        <begin position="25"/>
        <end position="52"/>
    </location>
</feature>
<name>A0A061RRT2_9CHLO</name>
<evidence type="ECO:0000256" key="1">
    <source>
        <dbReference type="SAM" id="MobiDB-lite"/>
    </source>
</evidence>
<evidence type="ECO:0000259" key="2">
    <source>
        <dbReference type="Pfam" id="PF13417"/>
    </source>
</evidence>
<dbReference type="AlphaFoldDB" id="A0A061RRT2"/>
<reference evidence="3" key="1">
    <citation type="submission" date="2014-05" db="EMBL/GenBank/DDBJ databases">
        <title>The transcriptome of the halophilic microalga Tetraselmis sp. GSL018 isolated from the Great Salt Lake, Utah.</title>
        <authorList>
            <person name="Jinkerson R.E."/>
            <person name="D'Adamo S."/>
            <person name="Posewitz M.C."/>
        </authorList>
    </citation>
    <scope>NUCLEOTIDE SEQUENCE</scope>
    <source>
        <strain evidence="3">GSL018</strain>
    </source>
</reference>
<dbReference type="EMBL" id="GBEZ01011129">
    <property type="protein sequence ID" value="JAC74628.1"/>
    <property type="molecule type" value="Transcribed_RNA"/>
</dbReference>
<sequence length="135" mass="15138">MVRSLFSTAYLPSFDTVTRRSFSRQRSKEIRPSVKIASEAAGRGQDGARKPRSRAFEVATSGLASLSRLPFGTTANAARARDQLNPELFPRLYEFEACPFCRRVREAITDLDLDVIIFPCPKVSTPSLFGHREGW</sequence>
<protein>
    <submittedName>
        <fullName evidence="3">Thioredoxin family protein</fullName>
    </submittedName>
</protein>
<dbReference type="InterPro" id="IPR004045">
    <property type="entry name" value="Glutathione_S-Trfase_N"/>
</dbReference>
<gene>
    <name evidence="3" type="ORF">TSPGSL018_25431</name>
</gene>
<dbReference type="Pfam" id="PF13417">
    <property type="entry name" value="GST_N_3"/>
    <property type="match status" value="1"/>
</dbReference>
<dbReference type="PROSITE" id="PS00195">
    <property type="entry name" value="GLUTAREDOXIN_1"/>
    <property type="match status" value="1"/>
</dbReference>
<proteinExistence type="predicted"/>
<dbReference type="PANTHER" id="PTHR45288">
    <property type="entry name" value="THIOREDOXIN FAMILY PROTEIN"/>
    <property type="match status" value="1"/>
</dbReference>
<dbReference type="GO" id="GO:0009507">
    <property type="term" value="C:chloroplast"/>
    <property type="evidence" value="ECO:0007669"/>
    <property type="project" value="TreeGrafter"/>
</dbReference>
<feature type="domain" description="GST N-terminal" evidence="2">
    <location>
        <begin position="92"/>
        <end position="126"/>
    </location>
</feature>
<dbReference type="PANTHER" id="PTHR45288:SF2">
    <property type="entry name" value="THIOREDOXIN FAMILY PROTEIN"/>
    <property type="match status" value="1"/>
</dbReference>
<organism evidence="3">
    <name type="scientific">Tetraselmis sp. GSL018</name>
    <dbReference type="NCBI Taxonomy" id="582737"/>
    <lineage>
        <taxon>Eukaryota</taxon>
        <taxon>Viridiplantae</taxon>
        <taxon>Chlorophyta</taxon>
        <taxon>core chlorophytes</taxon>
        <taxon>Chlorodendrophyceae</taxon>
        <taxon>Chlorodendrales</taxon>
        <taxon>Chlorodendraceae</taxon>
        <taxon>Tetraselmis</taxon>
    </lineage>
</organism>